<dbReference type="PANTHER" id="PTHR31024">
    <property type="entry name" value="C-TYPE LECTIN"/>
    <property type="match status" value="1"/>
</dbReference>
<dbReference type="Proteomes" id="UP001175271">
    <property type="component" value="Unassembled WGS sequence"/>
</dbReference>
<evidence type="ECO:0000313" key="5">
    <source>
        <dbReference type="EMBL" id="KAK0413025.1"/>
    </source>
</evidence>
<dbReference type="PROSITE" id="PS50234">
    <property type="entry name" value="VWFA"/>
    <property type="match status" value="1"/>
</dbReference>
<dbReference type="AlphaFoldDB" id="A0AA39HX29"/>
<evidence type="ECO:0000259" key="3">
    <source>
        <dbReference type="PROSITE" id="PS50041"/>
    </source>
</evidence>
<dbReference type="Gene3D" id="3.10.100.10">
    <property type="entry name" value="Mannose-Binding Protein A, subunit A"/>
    <property type="match status" value="1"/>
</dbReference>
<sequence length="457" mass="49796">MARIVFFALLLFFVSMASIQAVNIESDTISDVQPVQGTPYRPQASKKGVLTLEKRDYRMTRTLFFALLLGAALANPLALSATPATTVDRECACTASKIWLDITVIIDVTEAMGDGIYNVAAQLISVFGQLNISQESGQFSRVALVTAGGQAVKVSDLTTYKNTEALINDITALQNGNDKTINIQAALKTASDIFADAGSQRNRKQVVLLYASAYNQGGYADPKETAIQMRDSGISIITVAYVQESESDDILKISELASPSFGFSNVKTKNLVKTIVDTFCQVNCFCRTNWAQFSDTYNTAGARKYGVCVRYIGIQASWFAANAIGCRNKGSAGSYLVTEFSATKHKFNKAYYTAAANQTGIASQAINYHIGLRTNVPKTTGYVWVQGTHKYVNFDTKGYHAWGAGYPNVNQGDCVTAKANSFTVQWENTNCYTDAQDYLCEAPSCDTDNYCDSIDDN</sequence>
<protein>
    <recommendedName>
        <fullName evidence="7">C-type lectin domain-containing protein</fullName>
    </recommendedName>
</protein>
<dbReference type="PROSITE" id="PS50041">
    <property type="entry name" value="C_TYPE_LECTIN_2"/>
    <property type="match status" value="1"/>
</dbReference>
<feature type="domain" description="VWFA" evidence="4">
    <location>
        <begin position="101"/>
        <end position="279"/>
    </location>
</feature>
<evidence type="ECO:0000313" key="6">
    <source>
        <dbReference type="Proteomes" id="UP001175271"/>
    </source>
</evidence>
<reference evidence="5" key="1">
    <citation type="submission" date="2023-06" db="EMBL/GenBank/DDBJ databases">
        <title>Genomic analysis of the entomopathogenic nematode Steinernema hermaphroditum.</title>
        <authorList>
            <person name="Schwarz E.M."/>
            <person name="Heppert J.K."/>
            <person name="Baniya A."/>
            <person name="Schwartz H.T."/>
            <person name="Tan C.-H."/>
            <person name="Antoshechkin I."/>
            <person name="Sternberg P.W."/>
            <person name="Goodrich-Blair H."/>
            <person name="Dillman A.R."/>
        </authorList>
    </citation>
    <scope>NUCLEOTIDE SEQUENCE</scope>
    <source>
        <strain evidence="5">PS9179</strain>
        <tissue evidence="5">Whole animal</tissue>
    </source>
</reference>
<dbReference type="SMART" id="SM00034">
    <property type="entry name" value="CLECT"/>
    <property type="match status" value="1"/>
</dbReference>
<dbReference type="InterPro" id="IPR016186">
    <property type="entry name" value="C-type_lectin-like/link_sf"/>
</dbReference>
<dbReference type="SUPFAM" id="SSF53300">
    <property type="entry name" value="vWA-like"/>
    <property type="match status" value="1"/>
</dbReference>
<dbReference type="InterPro" id="IPR002035">
    <property type="entry name" value="VWF_A"/>
</dbReference>
<keyword evidence="2" id="KW-0732">Signal</keyword>
<feature type="chain" id="PRO_5041462021" description="C-type lectin domain-containing protein" evidence="2">
    <location>
        <begin position="22"/>
        <end position="457"/>
    </location>
</feature>
<feature type="signal peptide" evidence="2">
    <location>
        <begin position="1"/>
        <end position="21"/>
    </location>
</feature>
<dbReference type="GO" id="GO:0045087">
    <property type="term" value="P:innate immune response"/>
    <property type="evidence" value="ECO:0007669"/>
    <property type="project" value="TreeGrafter"/>
</dbReference>
<dbReference type="PROSITE" id="PS00615">
    <property type="entry name" value="C_TYPE_LECTIN_1"/>
    <property type="match status" value="1"/>
</dbReference>
<evidence type="ECO:0000259" key="4">
    <source>
        <dbReference type="PROSITE" id="PS50234"/>
    </source>
</evidence>
<accession>A0AA39HX29</accession>
<dbReference type="PANTHER" id="PTHR31024:SF13">
    <property type="entry name" value="C-TYPE LECTIN DOMAIN-CONTAINING PROTEIN 160"/>
    <property type="match status" value="1"/>
</dbReference>
<organism evidence="5 6">
    <name type="scientific">Steinernema hermaphroditum</name>
    <dbReference type="NCBI Taxonomy" id="289476"/>
    <lineage>
        <taxon>Eukaryota</taxon>
        <taxon>Metazoa</taxon>
        <taxon>Ecdysozoa</taxon>
        <taxon>Nematoda</taxon>
        <taxon>Chromadorea</taxon>
        <taxon>Rhabditida</taxon>
        <taxon>Tylenchina</taxon>
        <taxon>Panagrolaimomorpha</taxon>
        <taxon>Strongyloidoidea</taxon>
        <taxon>Steinernematidae</taxon>
        <taxon>Steinernema</taxon>
    </lineage>
</organism>
<dbReference type="SMART" id="SM00327">
    <property type="entry name" value="VWA"/>
    <property type="match status" value="1"/>
</dbReference>
<feature type="domain" description="C-type lectin" evidence="3">
    <location>
        <begin position="326"/>
        <end position="431"/>
    </location>
</feature>
<proteinExistence type="predicted"/>
<dbReference type="Pfam" id="PF00092">
    <property type="entry name" value="VWA"/>
    <property type="match status" value="1"/>
</dbReference>
<dbReference type="Gene3D" id="3.40.50.410">
    <property type="entry name" value="von Willebrand factor, type A domain"/>
    <property type="match status" value="1"/>
</dbReference>
<dbReference type="SUPFAM" id="SSF56436">
    <property type="entry name" value="C-type lectin-like"/>
    <property type="match status" value="1"/>
</dbReference>
<gene>
    <name evidence="5" type="ORF">QR680_006549</name>
</gene>
<evidence type="ECO:0000256" key="1">
    <source>
        <dbReference type="ARBA" id="ARBA00023157"/>
    </source>
</evidence>
<name>A0AA39HX29_9BILA</name>
<evidence type="ECO:0008006" key="7">
    <source>
        <dbReference type="Google" id="ProtNLM"/>
    </source>
</evidence>
<keyword evidence="1" id="KW-1015">Disulfide bond</keyword>
<dbReference type="InterPro" id="IPR016187">
    <property type="entry name" value="CTDL_fold"/>
</dbReference>
<dbReference type="InterPro" id="IPR018378">
    <property type="entry name" value="C-type_lectin_CS"/>
</dbReference>
<comment type="caution">
    <text evidence="5">The sequence shown here is derived from an EMBL/GenBank/DDBJ whole genome shotgun (WGS) entry which is preliminary data.</text>
</comment>
<evidence type="ECO:0000256" key="2">
    <source>
        <dbReference type="SAM" id="SignalP"/>
    </source>
</evidence>
<dbReference type="EMBL" id="JAUCMV010000003">
    <property type="protein sequence ID" value="KAK0413025.1"/>
    <property type="molecule type" value="Genomic_DNA"/>
</dbReference>
<dbReference type="InterPro" id="IPR001304">
    <property type="entry name" value="C-type_lectin-like"/>
</dbReference>
<dbReference type="InterPro" id="IPR036465">
    <property type="entry name" value="vWFA_dom_sf"/>
</dbReference>
<keyword evidence="6" id="KW-1185">Reference proteome</keyword>